<name>F9GC47_FUSOF</name>
<evidence type="ECO:0000313" key="1">
    <source>
        <dbReference type="EMBL" id="EGU73260.1"/>
    </source>
</evidence>
<sequence length="80" mass="9108">MVYQRFLNRTSLRLISMAQAEPNGLVNDLITQISEFISLGVIVANIVWHLNAYVGKSQEDYYILVGRPSCFKIDSKNTRS</sequence>
<dbReference type="AlphaFoldDB" id="F9GC47"/>
<accession>F9GC47</accession>
<protein>
    <submittedName>
        <fullName evidence="1">Uncharacterized protein</fullName>
    </submittedName>
</protein>
<reference evidence="1" key="1">
    <citation type="journal article" date="2012" name="Mol. Plant Microbe Interact.">
        <title>A highly conserved effector in Fusarium oxysporum is required for full virulence on Arabidopsis.</title>
        <authorList>
            <person name="Thatcher L.F."/>
            <person name="Gardiner D.M."/>
            <person name="Kazan K."/>
            <person name="Manners J."/>
        </authorList>
    </citation>
    <scope>NUCLEOTIDE SEQUENCE [LARGE SCALE GENOMIC DNA]</scope>
    <source>
        <strain evidence="1">Fo5176</strain>
    </source>
</reference>
<comment type="caution">
    <text evidence="1">The sequence shown here is derived from an EMBL/GenBank/DDBJ whole genome shotgun (WGS) entry which is preliminary data.</text>
</comment>
<gene>
    <name evidence="1" type="ORF">FOXB_16230</name>
</gene>
<organism evidence="1">
    <name type="scientific">Fusarium oxysporum (strain Fo5176)</name>
    <name type="common">Fusarium vascular wilt</name>
    <dbReference type="NCBI Taxonomy" id="660025"/>
    <lineage>
        <taxon>Eukaryota</taxon>
        <taxon>Fungi</taxon>
        <taxon>Dikarya</taxon>
        <taxon>Ascomycota</taxon>
        <taxon>Pezizomycotina</taxon>
        <taxon>Sordariomycetes</taxon>
        <taxon>Hypocreomycetidae</taxon>
        <taxon>Hypocreales</taxon>
        <taxon>Nectriaceae</taxon>
        <taxon>Fusarium</taxon>
        <taxon>Fusarium oxysporum species complex</taxon>
    </lineage>
</organism>
<proteinExistence type="predicted"/>
<dbReference type="EMBL" id="AFQF01004816">
    <property type="protein sequence ID" value="EGU73260.1"/>
    <property type="molecule type" value="Genomic_DNA"/>
</dbReference>